<dbReference type="GO" id="GO:0042834">
    <property type="term" value="F:peptidoglycan binding"/>
    <property type="evidence" value="ECO:0007669"/>
    <property type="project" value="InterPro"/>
</dbReference>
<name>A0A2N9XXC3_9NEIS</name>
<evidence type="ECO:0000256" key="2">
    <source>
        <dbReference type="SAM" id="Phobius"/>
    </source>
</evidence>
<accession>A0A2N9XXC3</accession>
<keyword evidence="2" id="KW-1133">Transmembrane helix</keyword>
<dbReference type="AlphaFoldDB" id="A0A2N9XXC3"/>
<feature type="compositionally biased region" description="Polar residues" evidence="1">
    <location>
        <begin position="229"/>
        <end position="247"/>
    </location>
</feature>
<sequence>MNARENYEQLKRRNRRRLVGALIMVVIAAILLAIMLSRRTPQPVPAPQLDIQAASAVVLEPVDNAPASAVTVPAAGVNTMPAALAVSEHESDSIIISRPVPLSQTTVQHSKPAAKVTPNEVPARTPAQATQQQNGIISANTRPSVHPSKPVAERAVTSEPADKKVIEANRQHNTQTAQASRTKAAIAKPAGSVEKNASVQVPAATNSQAHSGAAAKSARKASAATTSGKNTEAVSTAGTATLPKTINNTPAKAKLATPAKNTTGTKNSTTAGRLTPQQILENKAAAHMVKKPASNQNHANAATTSNSKAAVERTVIQIGAYTTEAQANLVQQRLAVAGVPTSISASQTSKGTLYRVRSRVYNSRNQAIQNLEKVRAVGLDGLVIGL</sequence>
<feature type="compositionally biased region" description="Polar residues" evidence="1">
    <location>
        <begin position="171"/>
        <end position="181"/>
    </location>
</feature>
<reference evidence="4 5" key="1">
    <citation type="journal article" date="2017" name="MBio">
        <title>Type VI secretion-mediated competition in the bee gut microbiome.</title>
        <authorList>
            <person name="Steele M.I."/>
            <person name="Kwong W.K."/>
            <person name="Powell J.E."/>
            <person name="Whiteley M."/>
            <person name="Moran N.A."/>
        </authorList>
    </citation>
    <scope>NUCLEOTIDE SEQUENCE [LARGE SCALE GENOMIC DNA]</scope>
    <source>
        <strain evidence="4 5">Nev3CBA3</strain>
    </source>
</reference>
<feature type="compositionally biased region" description="Basic and acidic residues" evidence="1">
    <location>
        <begin position="160"/>
        <end position="170"/>
    </location>
</feature>
<feature type="domain" description="SPOR" evidence="3">
    <location>
        <begin position="308"/>
        <end position="386"/>
    </location>
</feature>
<feature type="compositionally biased region" description="Low complexity" evidence="1">
    <location>
        <begin position="248"/>
        <end position="263"/>
    </location>
</feature>
<dbReference type="SUPFAM" id="SSF110997">
    <property type="entry name" value="Sporulation related repeat"/>
    <property type="match status" value="1"/>
</dbReference>
<dbReference type="PROSITE" id="PS51724">
    <property type="entry name" value="SPOR"/>
    <property type="match status" value="1"/>
</dbReference>
<protein>
    <recommendedName>
        <fullName evidence="3">SPOR domain-containing protein</fullName>
    </recommendedName>
</protein>
<organism evidence="4 5">
    <name type="scientific">Snodgrassella alvi</name>
    <dbReference type="NCBI Taxonomy" id="1196083"/>
    <lineage>
        <taxon>Bacteria</taxon>
        <taxon>Pseudomonadati</taxon>
        <taxon>Pseudomonadota</taxon>
        <taxon>Betaproteobacteria</taxon>
        <taxon>Neisseriales</taxon>
        <taxon>Neisseriaceae</taxon>
        <taxon>Snodgrassella</taxon>
    </lineage>
</organism>
<feature type="compositionally biased region" description="Polar residues" evidence="1">
    <location>
        <begin position="195"/>
        <end position="208"/>
    </location>
</feature>
<dbReference type="EMBL" id="MEIS01000113">
    <property type="protein sequence ID" value="PIT54530.1"/>
    <property type="molecule type" value="Genomic_DNA"/>
</dbReference>
<gene>
    <name evidence="4" type="ORF">BHC49_08275</name>
</gene>
<feature type="compositionally biased region" description="Low complexity" evidence="1">
    <location>
        <begin position="209"/>
        <end position="228"/>
    </location>
</feature>
<evidence type="ECO:0000313" key="4">
    <source>
        <dbReference type="EMBL" id="PIT54530.1"/>
    </source>
</evidence>
<proteinExistence type="predicted"/>
<evidence type="ECO:0000259" key="3">
    <source>
        <dbReference type="PROSITE" id="PS51724"/>
    </source>
</evidence>
<keyword evidence="2" id="KW-0472">Membrane</keyword>
<feature type="compositionally biased region" description="Polar residues" evidence="1">
    <location>
        <begin position="134"/>
        <end position="143"/>
    </location>
</feature>
<feature type="transmembrane region" description="Helical" evidence="2">
    <location>
        <begin position="18"/>
        <end position="36"/>
    </location>
</feature>
<keyword evidence="2" id="KW-0812">Transmembrane</keyword>
<feature type="region of interest" description="Disordered" evidence="1">
    <location>
        <begin position="288"/>
        <end position="308"/>
    </location>
</feature>
<dbReference type="Proteomes" id="UP000229434">
    <property type="component" value="Unassembled WGS sequence"/>
</dbReference>
<feature type="region of interest" description="Disordered" evidence="1">
    <location>
        <begin position="103"/>
        <end position="275"/>
    </location>
</feature>
<dbReference type="Pfam" id="PF05036">
    <property type="entry name" value="SPOR"/>
    <property type="match status" value="1"/>
</dbReference>
<feature type="compositionally biased region" description="Low complexity" evidence="1">
    <location>
        <begin position="293"/>
        <end position="308"/>
    </location>
</feature>
<feature type="compositionally biased region" description="Polar residues" evidence="1">
    <location>
        <begin position="264"/>
        <end position="275"/>
    </location>
</feature>
<dbReference type="Gene3D" id="3.30.70.1070">
    <property type="entry name" value="Sporulation related repeat"/>
    <property type="match status" value="1"/>
</dbReference>
<evidence type="ECO:0000313" key="5">
    <source>
        <dbReference type="Proteomes" id="UP000229434"/>
    </source>
</evidence>
<dbReference type="InterPro" id="IPR007730">
    <property type="entry name" value="SPOR-like_dom"/>
</dbReference>
<dbReference type="RefSeq" id="WP_100137698.1">
    <property type="nucleotide sequence ID" value="NZ_MEIS01000113.1"/>
</dbReference>
<comment type="caution">
    <text evidence="4">The sequence shown here is derived from an EMBL/GenBank/DDBJ whole genome shotgun (WGS) entry which is preliminary data.</text>
</comment>
<feature type="compositionally biased region" description="Low complexity" evidence="1">
    <location>
        <begin position="122"/>
        <end position="133"/>
    </location>
</feature>
<dbReference type="InterPro" id="IPR036680">
    <property type="entry name" value="SPOR-like_sf"/>
</dbReference>
<evidence type="ECO:0000256" key="1">
    <source>
        <dbReference type="SAM" id="MobiDB-lite"/>
    </source>
</evidence>